<dbReference type="Proteomes" id="UP001162060">
    <property type="component" value="Unassembled WGS sequence"/>
</dbReference>
<evidence type="ECO:0000313" key="2">
    <source>
        <dbReference type="Proteomes" id="UP001162060"/>
    </source>
</evidence>
<reference evidence="1" key="1">
    <citation type="submission" date="2024-01" db="EMBL/GenBank/DDBJ databases">
        <authorList>
            <person name="Webb A."/>
        </authorList>
    </citation>
    <scope>NUCLEOTIDE SEQUENCE</scope>
    <source>
        <strain evidence="1">Pm1</strain>
    </source>
</reference>
<sequence>MHVEYVQVDFHTGLKRIAEENDNALKHRTYDPILAILEVGFCNHLKLIIVVDQRGQRCNFYHSSSMLPLRWKLLCDHGNVGLASGQVTVPEGVVVKHKTQDPNTSSNDSRFRGTKLWGLKMRAATCFT</sequence>
<organism evidence="1 2">
    <name type="scientific">Peronospora matthiolae</name>
    <dbReference type="NCBI Taxonomy" id="2874970"/>
    <lineage>
        <taxon>Eukaryota</taxon>
        <taxon>Sar</taxon>
        <taxon>Stramenopiles</taxon>
        <taxon>Oomycota</taxon>
        <taxon>Peronosporomycetes</taxon>
        <taxon>Peronosporales</taxon>
        <taxon>Peronosporaceae</taxon>
        <taxon>Peronospora</taxon>
    </lineage>
</organism>
<gene>
    <name evidence="1" type="ORF">PM001_LOCUS7513</name>
</gene>
<evidence type="ECO:0000313" key="1">
    <source>
        <dbReference type="EMBL" id="CAK7922210.1"/>
    </source>
</evidence>
<protein>
    <submittedName>
        <fullName evidence="1">Uncharacterized protein</fullName>
    </submittedName>
</protein>
<proteinExistence type="predicted"/>
<dbReference type="AlphaFoldDB" id="A0AAV1TMK0"/>
<comment type="caution">
    <text evidence="1">The sequence shown here is derived from an EMBL/GenBank/DDBJ whole genome shotgun (WGS) entry which is preliminary data.</text>
</comment>
<name>A0AAV1TMK0_9STRA</name>
<dbReference type="EMBL" id="CAKLBY020000065">
    <property type="protein sequence ID" value="CAK7922210.1"/>
    <property type="molecule type" value="Genomic_DNA"/>
</dbReference>
<accession>A0AAV1TMK0</accession>